<dbReference type="Proteomes" id="UP001162156">
    <property type="component" value="Unassembled WGS sequence"/>
</dbReference>
<gene>
    <name evidence="3" type="ORF">NQ314_006848</name>
</gene>
<sequence>MANKITKKGRNPGAVDNWLDTLGLAVSEQLFDCQIYHERVRTDCITYAKSNFPEFSHLVEVEENWHEHLNLLKKHMVVCGHIEINIISRKYNRDIIIFDATRQQIFEVTKRNLPNSLLLCLMDEDHYDVVYKREHIVTAGFCQCNLHIIFIRYQIVPAAEILAEKKKMMAEVNNNEMGLEPLEEETDNSTPLISLTTNIAPFPFKVAKALDPTIYRNIEYDSWGEVRREMRLGDWYYGDDKLILGTRCILNDTQRDETYDCYIQEIIKDQNKCVVYLTKLAERRTIFQKSSNSRITTATPIEKVSKNIKKRNKEKRRTKSCSESSAISNVVGTSEAVENVNAYVGIPLQMHNPNDNYHHQEVSAETQTEPIPQETIIITPDAQTGPNRYQWDQTHWHTYLPPTPDPFVWPQTPATPQSMFNYNLKPMVASAPVTPDVVPYHGKRQAQKFVILCTLSKGALDNPNFPFYYNYHVDPYPHYGQWAQPSSEFHPSPLKSDPDKTLDDSRSQTTQTETGHYQYTQNENNYDPQTTVSPSHERSTLCTTLTPQNTPVEVYSPMISIPPGTPVIYAAAPEMTEMMMPTTPIMYTPPVDMQYVSPGPYVYPPTPPAAWYPAGVNSHGFIFPPRP</sequence>
<reference evidence="3" key="1">
    <citation type="journal article" date="2023" name="Insect Mol. Biol.">
        <title>Genome sequencing provides insights into the evolution of gene families encoding plant cell wall-degrading enzymes in longhorned beetles.</title>
        <authorList>
            <person name="Shin N.R."/>
            <person name="Okamura Y."/>
            <person name="Kirsch R."/>
            <person name="Pauchet Y."/>
        </authorList>
    </citation>
    <scope>NUCLEOTIDE SEQUENCE</scope>
    <source>
        <strain evidence="3">RBIC_L_NR</strain>
    </source>
</reference>
<dbReference type="PROSITE" id="PS50802">
    <property type="entry name" value="OTU"/>
    <property type="match status" value="1"/>
</dbReference>
<evidence type="ECO:0000256" key="1">
    <source>
        <dbReference type="SAM" id="MobiDB-lite"/>
    </source>
</evidence>
<evidence type="ECO:0000313" key="3">
    <source>
        <dbReference type="EMBL" id="KAJ8955781.1"/>
    </source>
</evidence>
<dbReference type="CDD" id="cd22753">
    <property type="entry name" value="OTU_ALG13-like"/>
    <property type="match status" value="1"/>
</dbReference>
<dbReference type="AlphaFoldDB" id="A0AAV8YWP5"/>
<protein>
    <recommendedName>
        <fullName evidence="2">OTU domain-containing protein</fullName>
    </recommendedName>
</protein>
<evidence type="ECO:0000313" key="4">
    <source>
        <dbReference type="Proteomes" id="UP001162156"/>
    </source>
</evidence>
<accession>A0AAV8YWP5</accession>
<dbReference type="Gene3D" id="3.90.70.80">
    <property type="match status" value="1"/>
</dbReference>
<dbReference type="InterPro" id="IPR049769">
    <property type="entry name" value="OTU_OTU"/>
</dbReference>
<comment type="caution">
    <text evidence="3">The sequence shown here is derived from an EMBL/GenBank/DDBJ whole genome shotgun (WGS) entry which is preliminary data.</text>
</comment>
<dbReference type="SUPFAM" id="SSF54001">
    <property type="entry name" value="Cysteine proteinases"/>
    <property type="match status" value="1"/>
</dbReference>
<dbReference type="InterPro" id="IPR003323">
    <property type="entry name" value="OTU_dom"/>
</dbReference>
<dbReference type="InterPro" id="IPR038765">
    <property type="entry name" value="Papain-like_cys_pep_sf"/>
</dbReference>
<dbReference type="EMBL" id="JANEYF010001857">
    <property type="protein sequence ID" value="KAJ8955781.1"/>
    <property type="molecule type" value="Genomic_DNA"/>
</dbReference>
<feature type="compositionally biased region" description="Polar residues" evidence="1">
    <location>
        <begin position="507"/>
        <end position="535"/>
    </location>
</feature>
<feature type="region of interest" description="Disordered" evidence="1">
    <location>
        <begin position="484"/>
        <end position="535"/>
    </location>
</feature>
<feature type="compositionally biased region" description="Basic and acidic residues" evidence="1">
    <location>
        <begin position="496"/>
        <end position="506"/>
    </location>
</feature>
<organism evidence="3 4">
    <name type="scientific">Rhamnusium bicolor</name>
    <dbReference type="NCBI Taxonomy" id="1586634"/>
    <lineage>
        <taxon>Eukaryota</taxon>
        <taxon>Metazoa</taxon>
        <taxon>Ecdysozoa</taxon>
        <taxon>Arthropoda</taxon>
        <taxon>Hexapoda</taxon>
        <taxon>Insecta</taxon>
        <taxon>Pterygota</taxon>
        <taxon>Neoptera</taxon>
        <taxon>Endopterygota</taxon>
        <taxon>Coleoptera</taxon>
        <taxon>Polyphaga</taxon>
        <taxon>Cucujiformia</taxon>
        <taxon>Chrysomeloidea</taxon>
        <taxon>Cerambycidae</taxon>
        <taxon>Lepturinae</taxon>
        <taxon>Rhagiini</taxon>
        <taxon>Rhamnusium</taxon>
    </lineage>
</organism>
<evidence type="ECO:0000259" key="2">
    <source>
        <dbReference type="PROSITE" id="PS50802"/>
    </source>
</evidence>
<name>A0AAV8YWP5_9CUCU</name>
<proteinExistence type="predicted"/>
<feature type="domain" description="OTU" evidence="2">
    <location>
        <begin position="24"/>
        <end position="133"/>
    </location>
</feature>
<keyword evidence="4" id="KW-1185">Reference proteome</keyword>